<protein>
    <submittedName>
        <fullName evidence="4">Lunapark, ER junction formation factor</fullName>
    </submittedName>
</protein>
<proteinExistence type="predicted"/>
<dbReference type="Ensembl" id="ENSEBUT00000022127.1">
    <property type="protein sequence ID" value="ENSEBUP00000021550.1"/>
    <property type="gene ID" value="ENSEBUG00000013299.1"/>
</dbReference>
<dbReference type="Ensembl" id="ENSEBUT00000022139.1">
    <property type="protein sequence ID" value="ENSEBUP00000021563.1"/>
    <property type="gene ID" value="ENSEBUG00000013299.1"/>
</dbReference>
<feature type="coiled-coil region" evidence="1">
    <location>
        <begin position="14"/>
        <end position="44"/>
    </location>
</feature>
<dbReference type="Ensembl" id="ENSEBUT00000022114.1">
    <property type="protein sequence ID" value="ENSEBUP00000021538.1"/>
    <property type="gene ID" value="ENSEBUG00000013299.1"/>
</dbReference>
<evidence type="ECO:0000313" key="4">
    <source>
        <dbReference type="Ensembl" id="ENSEBUP00000021580.1"/>
    </source>
</evidence>
<dbReference type="PANTHER" id="PTHR22166">
    <property type="entry name" value="ENDOPLASMIC RETICULUM JUNCTION FORMATION PROTEIN LUNAPARK"/>
    <property type="match status" value="1"/>
</dbReference>
<evidence type="ECO:0000256" key="1">
    <source>
        <dbReference type="SAM" id="Coils"/>
    </source>
</evidence>
<feature type="compositionally biased region" description="Low complexity" evidence="2">
    <location>
        <begin position="157"/>
        <end position="166"/>
    </location>
</feature>
<organism evidence="4 5">
    <name type="scientific">Eptatretus burgeri</name>
    <name type="common">Inshore hagfish</name>
    <dbReference type="NCBI Taxonomy" id="7764"/>
    <lineage>
        <taxon>Eukaryota</taxon>
        <taxon>Metazoa</taxon>
        <taxon>Chordata</taxon>
        <taxon>Craniata</taxon>
        <taxon>Vertebrata</taxon>
        <taxon>Cyclostomata</taxon>
        <taxon>Myxini</taxon>
        <taxon>Myxiniformes</taxon>
        <taxon>Myxinidae</taxon>
        <taxon>Eptatretinae</taxon>
        <taxon>Eptatretus</taxon>
    </lineage>
</organism>
<sequence>MGAVLSSWRLGRVKQSTVEILEGIEQEIALLEENRERAERQQRLWIGRLVLYSASFYCCAAALFWFLYFPDLWLDRLLFILPFIIFPILIHMMKKFLSWWFVKSKEKDVLALEEQRDKKKRILEEVMEKETYKNAKEILEKFDPELKKAKQQEQQQLAASQVQTSQELRQRTVAQRGLPSPPASPSTAGAQITNARGVIGSTSPPGLIAAPGGPPEKLLMTSPHGPVPGRRFAPIDVAAPCAPGMHPPGPPLPRPILPRQRGMADRIIEYLVGDGPQNRYGPHCYAFLNVKWWVRFGASFKVCLVHIAPMKINVYTHFTYLKTCGLPYLFLLLVALINFIDFTSATEGEGGYVFIPFCLSVCLFVCLIVCLFVFRISQKVVDGSG</sequence>
<feature type="transmembrane region" description="Helical" evidence="3">
    <location>
        <begin position="45"/>
        <end position="67"/>
    </location>
</feature>
<keyword evidence="1" id="KW-0175">Coiled coil</keyword>
<feature type="region of interest" description="Disordered" evidence="2">
    <location>
        <begin position="196"/>
        <end position="215"/>
    </location>
</feature>
<dbReference type="Ensembl" id="ENSEBUT00000022156.1">
    <property type="protein sequence ID" value="ENSEBUP00000021580.1"/>
    <property type="gene ID" value="ENSEBUG00000013299.1"/>
</dbReference>
<dbReference type="PANTHER" id="PTHR22166:SF12">
    <property type="entry name" value="ENDOPLASMIC RETICULUM JUNCTION FORMATION PROTEIN LUNAPARK"/>
    <property type="match status" value="1"/>
</dbReference>
<dbReference type="AlphaFoldDB" id="A0A8C4QWE0"/>
<feature type="transmembrane region" description="Helical" evidence="3">
    <location>
        <begin position="352"/>
        <end position="374"/>
    </location>
</feature>
<keyword evidence="3" id="KW-0812">Transmembrane</keyword>
<name>A0A8C4QWE0_EPTBU</name>
<dbReference type="InterPro" id="IPR040115">
    <property type="entry name" value="Lnp"/>
</dbReference>
<dbReference type="GeneTree" id="ENSGT00390000001859"/>
<accession>A0A8C4QWE0</accession>
<dbReference type="Proteomes" id="UP000694388">
    <property type="component" value="Unplaced"/>
</dbReference>
<evidence type="ECO:0000313" key="5">
    <source>
        <dbReference type="Proteomes" id="UP000694388"/>
    </source>
</evidence>
<dbReference type="GO" id="GO:0071786">
    <property type="term" value="P:endoplasmic reticulum tubular network organization"/>
    <property type="evidence" value="ECO:0007669"/>
    <property type="project" value="InterPro"/>
</dbReference>
<feature type="transmembrane region" description="Helical" evidence="3">
    <location>
        <begin position="320"/>
        <end position="340"/>
    </location>
</feature>
<feature type="coiled-coil region" evidence="1">
    <location>
        <begin position="102"/>
        <end position="129"/>
    </location>
</feature>
<feature type="transmembrane region" description="Helical" evidence="3">
    <location>
        <begin position="73"/>
        <end position="93"/>
    </location>
</feature>
<keyword evidence="3" id="KW-1133">Transmembrane helix</keyword>
<dbReference type="GO" id="GO:0071782">
    <property type="term" value="C:endoplasmic reticulum tubular network"/>
    <property type="evidence" value="ECO:0007669"/>
    <property type="project" value="TreeGrafter"/>
</dbReference>
<evidence type="ECO:0000256" key="2">
    <source>
        <dbReference type="SAM" id="MobiDB-lite"/>
    </source>
</evidence>
<keyword evidence="5" id="KW-1185">Reference proteome</keyword>
<reference evidence="4" key="1">
    <citation type="submission" date="2025-05" db="UniProtKB">
        <authorList>
            <consortium name="Ensembl"/>
        </authorList>
    </citation>
    <scope>IDENTIFICATION</scope>
</reference>
<keyword evidence="3" id="KW-0472">Membrane</keyword>
<evidence type="ECO:0000256" key="3">
    <source>
        <dbReference type="SAM" id="Phobius"/>
    </source>
</evidence>
<feature type="region of interest" description="Disordered" evidence="2">
    <location>
        <begin position="157"/>
        <end position="189"/>
    </location>
</feature>